<gene>
    <name evidence="1" type="ORF">F511_08176</name>
</gene>
<proteinExistence type="predicted"/>
<dbReference type="OrthoDB" id="1919921at2759"/>
<dbReference type="PANTHER" id="PTHR36765:SF1">
    <property type="entry name" value="EXPRESSED PROTEIN"/>
    <property type="match status" value="1"/>
</dbReference>
<evidence type="ECO:0000313" key="2">
    <source>
        <dbReference type="Proteomes" id="UP000250235"/>
    </source>
</evidence>
<protein>
    <submittedName>
        <fullName evidence="1">Uncharacterized protein</fullName>
    </submittedName>
</protein>
<dbReference type="AlphaFoldDB" id="A0A2Z7DHV4"/>
<evidence type="ECO:0000313" key="1">
    <source>
        <dbReference type="EMBL" id="KZV57018.1"/>
    </source>
</evidence>
<dbReference type="PANTHER" id="PTHR36765">
    <property type="entry name" value="EXPRESSED PROTEIN"/>
    <property type="match status" value="1"/>
</dbReference>
<accession>A0A2Z7DHV4</accession>
<keyword evidence="2" id="KW-1185">Reference proteome</keyword>
<dbReference type="Proteomes" id="UP000250235">
    <property type="component" value="Unassembled WGS sequence"/>
</dbReference>
<reference evidence="1 2" key="1">
    <citation type="journal article" date="2015" name="Proc. Natl. Acad. Sci. U.S.A.">
        <title>The resurrection genome of Boea hygrometrica: A blueprint for survival of dehydration.</title>
        <authorList>
            <person name="Xiao L."/>
            <person name="Yang G."/>
            <person name="Zhang L."/>
            <person name="Yang X."/>
            <person name="Zhao S."/>
            <person name="Ji Z."/>
            <person name="Zhou Q."/>
            <person name="Hu M."/>
            <person name="Wang Y."/>
            <person name="Chen M."/>
            <person name="Xu Y."/>
            <person name="Jin H."/>
            <person name="Xiao X."/>
            <person name="Hu G."/>
            <person name="Bao F."/>
            <person name="Hu Y."/>
            <person name="Wan P."/>
            <person name="Li L."/>
            <person name="Deng X."/>
            <person name="Kuang T."/>
            <person name="Xiang C."/>
            <person name="Zhu J.K."/>
            <person name="Oliver M.J."/>
            <person name="He Y."/>
        </authorList>
    </citation>
    <scope>NUCLEOTIDE SEQUENCE [LARGE SCALE GENOMIC DNA]</scope>
    <source>
        <strain evidence="2">cv. XS01</strain>
    </source>
</reference>
<sequence length="243" mass="26804">MGGRRSSSSSSSGDEDGDAEWRAAIDSAAAVDIYSKPKSSSVLPSFDRPDTFEDEERGICKPRKLNHYQLKAQKLLSDILDNSLEVVAFTTHDTLDKTSTPSDGGVRLFKHAPPGIVFDHIGDESSDNEFCHRFISLFCDQLSFMDPKKKPKILPGEELKEKSKKFKKQLQSAVVNGADIAIASRIACQKSLAKLEAREAAAKAAAKREEERVAGLKRIRGERWLPSVTRDMKANPQKGDSLL</sequence>
<organism evidence="1 2">
    <name type="scientific">Dorcoceras hygrometricum</name>
    <dbReference type="NCBI Taxonomy" id="472368"/>
    <lineage>
        <taxon>Eukaryota</taxon>
        <taxon>Viridiplantae</taxon>
        <taxon>Streptophyta</taxon>
        <taxon>Embryophyta</taxon>
        <taxon>Tracheophyta</taxon>
        <taxon>Spermatophyta</taxon>
        <taxon>Magnoliopsida</taxon>
        <taxon>eudicotyledons</taxon>
        <taxon>Gunneridae</taxon>
        <taxon>Pentapetalae</taxon>
        <taxon>asterids</taxon>
        <taxon>lamiids</taxon>
        <taxon>Lamiales</taxon>
        <taxon>Gesneriaceae</taxon>
        <taxon>Didymocarpoideae</taxon>
        <taxon>Trichosporeae</taxon>
        <taxon>Loxocarpinae</taxon>
        <taxon>Dorcoceras</taxon>
    </lineage>
</organism>
<name>A0A2Z7DHV4_9LAMI</name>
<dbReference type="EMBL" id="KQ987736">
    <property type="protein sequence ID" value="KZV57018.1"/>
    <property type="molecule type" value="Genomic_DNA"/>
</dbReference>